<dbReference type="AlphaFoldDB" id="A0ABC8JEA9"/>
<protein>
    <submittedName>
        <fullName evidence="2">Uncharacterized protein</fullName>
    </submittedName>
</protein>
<organism evidence="2 3">
    <name type="scientific">Eruca vesicaria subsp. sativa</name>
    <name type="common">Garden rocket</name>
    <name type="synonym">Eruca sativa</name>
    <dbReference type="NCBI Taxonomy" id="29727"/>
    <lineage>
        <taxon>Eukaryota</taxon>
        <taxon>Viridiplantae</taxon>
        <taxon>Streptophyta</taxon>
        <taxon>Embryophyta</taxon>
        <taxon>Tracheophyta</taxon>
        <taxon>Spermatophyta</taxon>
        <taxon>Magnoliopsida</taxon>
        <taxon>eudicotyledons</taxon>
        <taxon>Gunneridae</taxon>
        <taxon>Pentapetalae</taxon>
        <taxon>rosids</taxon>
        <taxon>malvids</taxon>
        <taxon>Brassicales</taxon>
        <taxon>Brassicaceae</taxon>
        <taxon>Brassiceae</taxon>
        <taxon>Eruca</taxon>
    </lineage>
</organism>
<feature type="compositionally biased region" description="Basic and acidic residues" evidence="1">
    <location>
        <begin position="24"/>
        <end position="40"/>
    </location>
</feature>
<accession>A0ABC8JEA9</accession>
<evidence type="ECO:0000256" key="1">
    <source>
        <dbReference type="SAM" id="MobiDB-lite"/>
    </source>
</evidence>
<proteinExistence type="predicted"/>
<reference evidence="2 3" key="1">
    <citation type="submission" date="2022-03" db="EMBL/GenBank/DDBJ databases">
        <authorList>
            <person name="Macdonald S."/>
            <person name="Ahmed S."/>
            <person name="Newling K."/>
        </authorList>
    </citation>
    <scope>NUCLEOTIDE SEQUENCE [LARGE SCALE GENOMIC DNA]</scope>
</reference>
<keyword evidence="3" id="KW-1185">Reference proteome</keyword>
<name>A0ABC8JEA9_ERUVS</name>
<evidence type="ECO:0000313" key="2">
    <source>
        <dbReference type="EMBL" id="CAH8324400.1"/>
    </source>
</evidence>
<gene>
    <name evidence="2" type="ORF">ERUC_LOCUS10129</name>
</gene>
<comment type="caution">
    <text evidence="2">The sequence shown here is derived from an EMBL/GenBank/DDBJ whole genome shotgun (WGS) entry which is preliminary data.</text>
</comment>
<dbReference type="EMBL" id="CAKOAT010100710">
    <property type="protein sequence ID" value="CAH8324400.1"/>
    <property type="molecule type" value="Genomic_DNA"/>
</dbReference>
<evidence type="ECO:0000313" key="3">
    <source>
        <dbReference type="Proteomes" id="UP001642260"/>
    </source>
</evidence>
<feature type="region of interest" description="Disordered" evidence="1">
    <location>
        <begin position="18"/>
        <end position="40"/>
    </location>
</feature>
<dbReference type="Proteomes" id="UP001642260">
    <property type="component" value="Unassembled WGS sequence"/>
</dbReference>
<sequence>MNPDRATPLMQEAQEILENWKSQEQNERRGGFGEDERQGEERKLGLICACSSSNLSDNEAPKWDVKVRVCELAFHYNSGD</sequence>